<keyword evidence="3" id="KW-1185">Reference proteome</keyword>
<reference evidence="2" key="1">
    <citation type="journal article" date="2020" name="Nat. Commun.">
        <title>Large-scale genome sequencing of mycorrhizal fungi provides insights into the early evolution of symbiotic traits.</title>
        <authorList>
            <person name="Miyauchi S."/>
            <person name="Kiss E."/>
            <person name="Kuo A."/>
            <person name="Drula E."/>
            <person name="Kohler A."/>
            <person name="Sanchez-Garcia M."/>
            <person name="Morin E."/>
            <person name="Andreopoulos B."/>
            <person name="Barry K.W."/>
            <person name="Bonito G."/>
            <person name="Buee M."/>
            <person name="Carver A."/>
            <person name="Chen C."/>
            <person name="Cichocki N."/>
            <person name="Clum A."/>
            <person name="Culley D."/>
            <person name="Crous P.W."/>
            <person name="Fauchery L."/>
            <person name="Girlanda M."/>
            <person name="Hayes R.D."/>
            <person name="Keri Z."/>
            <person name="LaButti K."/>
            <person name="Lipzen A."/>
            <person name="Lombard V."/>
            <person name="Magnuson J."/>
            <person name="Maillard F."/>
            <person name="Murat C."/>
            <person name="Nolan M."/>
            <person name="Ohm R.A."/>
            <person name="Pangilinan J."/>
            <person name="Pereira M.F."/>
            <person name="Perotto S."/>
            <person name="Peter M."/>
            <person name="Pfister S."/>
            <person name="Riley R."/>
            <person name="Sitrit Y."/>
            <person name="Stielow J.B."/>
            <person name="Szollosi G."/>
            <person name="Zifcakova L."/>
            <person name="Stursova M."/>
            <person name="Spatafora J.W."/>
            <person name="Tedersoo L."/>
            <person name="Vaario L.M."/>
            <person name="Yamada A."/>
            <person name="Yan M."/>
            <person name="Wang P."/>
            <person name="Xu J."/>
            <person name="Bruns T."/>
            <person name="Baldrian P."/>
            <person name="Vilgalys R."/>
            <person name="Dunand C."/>
            <person name="Henrissat B."/>
            <person name="Grigoriev I.V."/>
            <person name="Hibbett D."/>
            <person name="Nagy L.G."/>
            <person name="Martin F.M."/>
        </authorList>
    </citation>
    <scope>NUCLEOTIDE SEQUENCE</scope>
    <source>
        <strain evidence="2">UH-Tt-Lm1</strain>
    </source>
</reference>
<accession>A0A9P6HRY1</accession>
<comment type="caution">
    <text evidence="2">The sequence shown here is derived from an EMBL/GenBank/DDBJ whole genome shotgun (WGS) entry which is preliminary data.</text>
</comment>
<evidence type="ECO:0000313" key="3">
    <source>
        <dbReference type="Proteomes" id="UP000736335"/>
    </source>
</evidence>
<name>A0A9P6HRY1_9AGAM</name>
<dbReference type="Proteomes" id="UP000736335">
    <property type="component" value="Unassembled WGS sequence"/>
</dbReference>
<dbReference type="EMBL" id="WIUZ02000001">
    <property type="protein sequence ID" value="KAF9791921.1"/>
    <property type="molecule type" value="Genomic_DNA"/>
</dbReference>
<proteinExistence type="predicted"/>
<dbReference type="SUPFAM" id="SSF81383">
    <property type="entry name" value="F-box domain"/>
    <property type="match status" value="1"/>
</dbReference>
<dbReference type="Gene3D" id="3.80.10.10">
    <property type="entry name" value="Ribonuclease Inhibitor"/>
    <property type="match status" value="1"/>
</dbReference>
<dbReference type="InterPro" id="IPR001810">
    <property type="entry name" value="F-box_dom"/>
</dbReference>
<dbReference type="InterPro" id="IPR032675">
    <property type="entry name" value="LRR_dom_sf"/>
</dbReference>
<gene>
    <name evidence="2" type="ORF">BJ322DRAFT_1102454</name>
</gene>
<dbReference type="Pfam" id="PF00646">
    <property type="entry name" value="F-box"/>
    <property type="match status" value="1"/>
</dbReference>
<dbReference type="InterPro" id="IPR036047">
    <property type="entry name" value="F-box-like_dom_sf"/>
</dbReference>
<organism evidence="2 3">
    <name type="scientific">Thelephora terrestris</name>
    <dbReference type="NCBI Taxonomy" id="56493"/>
    <lineage>
        <taxon>Eukaryota</taxon>
        <taxon>Fungi</taxon>
        <taxon>Dikarya</taxon>
        <taxon>Basidiomycota</taxon>
        <taxon>Agaricomycotina</taxon>
        <taxon>Agaricomycetes</taxon>
        <taxon>Thelephorales</taxon>
        <taxon>Thelephoraceae</taxon>
        <taxon>Thelephora</taxon>
    </lineage>
</organism>
<dbReference type="OrthoDB" id="2788229at2759"/>
<evidence type="ECO:0000313" key="2">
    <source>
        <dbReference type="EMBL" id="KAF9791921.1"/>
    </source>
</evidence>
<protein>
    <recommendedName>
        <fullName evidence="1">F-box domain-containing protein</fullName>
    </recommendedName>
</protein>
<feature type="domain" description="F-box" evidence="1">
    <location>
        <begin position="102"/>
        <end position="133"/>
    </location>
</feature>
<evidence type="ECO:0000259" key="1">
    <source>
        <dbReference type="Pfam" id="PF00646"/>
    </source>
</evidence>
<dbReference type="AlphaFoldDB" id="A0A9P6HRY1"/>
<reference evidence="2" key="2">
    <citation type="submission" date="2020-11" db="EMBL/GenBank/DDBJ databases">
        <authorList>
            <consortium name="DOE Joint Genome Institute"/>
            <person name="Kuo A."/>
            <person name="Miyauchi S."/>
            <person name="Kiss E."/>
            <person name="Drula E."/>
            <person name="Kohler A."/>
            <person name="Sanchez-Garcia M."/>
            <person name="Andreopoulos B."/>
            <person name="Barry K.W."/>
            <person name="Bonito G."/>
            <person name="Buee M."/>
            <person name="Carver A."/>
            <person name="Chen C."/>
            <person name="Cichocki N."/>
            <person name="Clum A."/>
            <person name="Culley D."/>
            <person name="Crous P.W."/>
            <person name="Fauchery L."/>
            <person name="Girlanda M."/>
            <person name="Hayes R."/>
            <person name="Keri Z."/>
            <person name="Labutti K."/>
            <person name="Lipzen A."/>
            <person name="Lombard V."/>
            <person name="Magnuson J."/>
            <person name="Maillard F."/>
            <person name="Morin E."/>
            <person name="Murat C."/>
            <person name="Nolan M."/>
            <person name="Ohm R."/>
            <person name="Pangilinan J."/>
            <person name="Pereira M."/>
            <person name="Perotto S."/>
            <person name="Peter M."/>
            <person name="Riley R."/>
            <person name="Sitrit Y."/>
            <person name="Stielow B."/>
            <person name="Szollosi G."/>
            <person name="Zifcakova L."/>
            <person name="Stursova M."/>
            <person name="Spatafora J.W."/>
            <person name="Tedersoo L."/>
            <person name="Vaario L.-M."/>
            <person name="Yamada A."/>
            <person name="Yan M."/>
            <person name="Wang P."/>
            <person name="Xu J."/>
            <person name="Bruns T."/>
            <person name="Baldrian P."/>
            <person name="Vilgalys R."/>
            <person name="Henrissat B."/>
            <person name="Grigoriev I.V."/>
            <person name="Hibbett D."/>
            <person name="Nagy L.G."/>
            <person name="Martin F.M."/>
        </authorList>
    </citation>
    <scope>NUCLEOTIDE SEQUENCE</scope>
    <source>
        <strain evidence="2">UH-Tt-Lm1</strain>
    </source>
</reference>
<sequence length="464" mass="52937">MIDSLHYILALIHFRASPQQQSPPIKSSSEFALKFEAGFQPISSHHSIAFIIFSSLPLGFSFGENINRWVTLIAHACAPTASSLTFSVDSHLCIVCDAFAMQLPPELIEEIIGHLPPHDKEALRNCSLVAKLWMYPSQKRLFEVVDVNQWNLQYWIDRISPTDTRLLEHVCYLNYRGSQTIADRTPVHRALHDYLPSFCRLRGLTLVFATISSYTEHIEPFSAFKFTLSRLLLAGCNITKSALVALINYFPNLTCISLTLPGYTQENERTPPLSRTLFKKLRVRSWPAQSLVPLEEVFLVNIVHQTTWPHFSKRIVDIFGESVKCLRLLGGYRGDRYCLTLSHCRELRELEASTLCLKDAKLGLLSSITSTKIEKIILASQYGFERLVEQTHWTKLDAVLIELAERSMHGPRLEVAFRDVNGGWDKNTDFSKYLPKFVERGRVVVLGRGHEVPSDEVWGRNLFY</sequence>